<organism evidence="1 2">
    <name type="scientific">Streptomyces albiflavescens</name>
    <dbReference type="NCBI Taxonomy" id="1623582"/>
    <lineage>
        <taxon>Bacteria</taxon>
        <taxon>Bacillati</taxon>
        <taxon>Actinomycetota</taxon>
        <taxon>Actinomycetes</taxon>
        <taxon>Kitasatosporales</taxon>
        <taxon>Streptomycetaceae</taxon>
        <taxon>Streptomyces</taxon>
    </lineage>
</organism>
<dbReference type="AlphaFoldDB" id="A0A918D363"/>
<dbReference type="RefSeq" id="WP_189186547.1">
    <property type="nucleotide sequence ID" value="NZ_BMMM01000005.1"/>
</dbReference>
<sequence length="70" mass="7770">MSNPHEANGHPLIDVEIAAASHAFRARARRVVDSADRVERFEGRYDRGPTLSAGCVRQKRAVSGRKRAEL</sequence>
<dbReference type="Pfam" id="PF01197">
    <property type="entry name" value="Ribosomal_L31"/>
    <property type="match status" value="1"/>
</dbReference>
<evidence type="ECO:0000313" key="2">
    <source>
        <dbReference type="Proteomes" id="UP000600365"/>
    </source>
</evidence>
<accession>A0A918D363</accession>
<keyword evidence="2" id="KW-1185">Reference proteome</keyword>
<name>A0A918D363_9ACTN</name>
<gene>
    <name evidence="1" type="ORF">GCM10011579_030600</name>
</gene>
<evidence type="ECO:0000313" key="1">
    <source>
        <dbReference type="EMBL" id="GGN62919.1"/>
    </source>
</evidence>
<comment type="caution">
    <text evidence="1">The sequence shown here is derived from an EMBL/GenBank/DDBJ whole genome shotgun (WGS) entry which is preliminary data.</text>
</comment>
<dbReference type="Proteomes" id="UP000600365">
    <property type="component" value="Unassembled WGS sequence"/>
</dbReference>
<dbReference type="Gene3D" id="4.10.830.30">
    <property type="entry name" value="Ribosomal protein L31"/>
    <property type="match status" value="1"/>
</dbReference>
<dbReference type="EMBL" id="BMMM01000005">
    <property type="protein sequence ID" value="GGN62919.1"/>
    <property type="molecule type" value="Genomic_DNA"/>
</dbReference>
<dbReference type="InterPro" id="IPR002150">
    <property type="entry name" value="Ribosomal_bL31"/>
</dbReference>
<dbReference type="InterPro" id="IPR042105">
    <property type="entry name" value="Ribosomal_bL31_sf"/>
</dbReference>
<protein>
    <submittedName>
        <fullName evidence="1">Uncharacterized protein</fullName>
    </submittedName>
</protein>
<proteinExistence type="predicted"/>
<reference evidence="1 2" key="1">
    <citation type="journal article" date="2014" name="Int. J. Syst. Evol. Microbiol.">
        <title>Complete genome sequence of Corynebacterium casei LMG S-19264T (=DSM 44701T), isolated from a smear-ripened cheese.</title>
        <authorList>
            <consortium name="US DOE Joint Genome Institute (JGI-PGF)"/>
            <person name="Walter F."/>
            <person name="Albersmeier A."/>
            <person name="Kalinowski J."/>
            <person name="Ruckert C."/>
        </authorList>
    </citation>
    <scope>NUCLEOTIDE SEQUENCE [LARGE SCALE GENOMIC DNA]</scope>
    <source>
        <strain evidence="1 2">CGMCC 4.7111</strain>
    </source>
</reference>